<feature type="transmembrane region" description="Helical" evidence="7">
    <location>
        <begin position="6"/>
        <end position="25"/>
    </location>
</feature>
<dbReference type="InterPro" id="IPR004960">
    <property type="entry name" value="LipA_acyltrans"/>
</dbReference>
<evidence type="ECO:0000256" key="1">
    <source>
        <dbReference type="ARBA" id="ARBA00004533"/>
    </source>
</evidence>
<proteinExistence type="predicted"/>
<evidence type="ECO:0000313" key="8">
    <source>
        <dbReference type="EMBL" id="MBK9716869.1"/>
    </source>
</evidence>
<evidence type="ECO:0000256" key="4">
    <source>
        <dbReference type="ARBA" id="ARBA00022679"/>
    </source>
</evidence>
<evidence type="ECO:0000256" key="3">
    <source>
        <dbReference type="ARBA" id="ARBA00022519"/>
    </source>
</evidence>
<keyword evidence="6 8" id="KW-0012">Acyltransferase</keyword>
<keyword evidence="2" id="KW-1003">Cell membrane</keyword>
<dbReference type="GO" id="GO:0005886">
    <property type="term" value="C:plasma membrane"/>
    <property type="evidence" value="ECO:0007669"/>
    <property type="project" value="UniProtKB-SubCell"/>
</dbReference>
<dbReference type="GO" id="GO:0016746">
    <property type="term" value="F:acyltransferase activity"/>
    <property type="evidence" value="ECO:0007669"/>
    <property type="project" value="UniProtKB-KW"/>
</dbReference>
<keyword evidence="7" id="KW-1133">Transmembrane helix</keyword>
<dbReference type="PANTHER" id="PTHR30606:SF10">
    <property type="entry name" value="PHOSPHATIDYLINOSITOL MANNOSIDE ACYLTRANSFERASE"/>
    <property type="match status" value="1"/>
</dbReference>
<keyword evidence="4" id="KW-0808">Transferase</keyword>
<dbReference type="Pfam" id="PF03279">
    <property type="entry name" value="Lip_A_acyltrans"/>
    <property type="match status" value="1"/>
</dbReference>
<dbReference type="CDD" id="cd07984">
    <property type="entry name" value="LPLAT_LABLAT-like"/>
    <property type="match status" value="1"/>
</dbReference>
<evidence type="ECO:0000256" key="5">
    <source>
        <dbReference type="ARBA" id="ARBA00023136"/>
    </source>
</evidence>
<dbReference type="Proteomes" id="UP000808349">
    <property type="component" value="Unassembled WGS sequence"/>
</dbReference>
<dbReference type="GO" id="GO:0009247">
    <property type="term" value="P:glycolipid biosynthetic process"/>
    <property type="evidence" value="ECO:0007669"/>
    <property type="project" value="UniProtKB-ARBA"/>
</dbReference>
<sequence>MIAYWFFLIFIQLFRWIPFPVLYIISDGLRWILQHVVKYRLSVIHKNLNASFPNVSADIKKQWIKGIYLNLTDIMLESIKGLSMTKDEILKRSLFLNTDFVKTLLASKQSVIATAGHYGNWEWGIFGFGYNFPNQSIGIYKKVNNVRINDYLNKLRSKGSIMLIPTSETRLIKEEIPKGKLIIMMSDQNPSNIKDAIWVHFLNQDTACVHGMEKYALNHQLPIVFVDIQRVKRGYYELTFSPLIEDPSQHKPGEITQIYMSRLETIIRTNPPNWLWTHKRWKHQKKEGELQV</sequence>
<reference evidence="8 9" key="1">
    <citation type="submission" date="2020-10" db="EMBL/GenBank/DDBJ databases">
        <title>Connecting structure to function with the recovery of over 1000 high-quality activated sludge metagenome-assembled genomes encoding full-length rRNA genes using long-read sequencing.</title>
        <authorList>
            <person name="Singleton C.M."/>
            <person name="Petriglieri F."/>
            <person name="Kristensen J.M."/>
            <person name="Kirkegaard R.H."/>
            <person name="Michaelsen T.Y."/>
            <person name="Andersen M.H."/>
            <person name="Karst S.M."/>
            <person name="Dueholm M.S."/>
            <person name="Nielsen P.H."/>
            <person name="Albertsen M."/>
        </authorList>
    </citation>
    <scope>NUCLEOTIDE SEQUENCE [LARGE SCALE GENOMIC DNA]</scope>
    <source>
        <strain evidence="8">Ribe_18-Q3-R11-54_BAT3C.373</strain>
    </source>
</reference>
<dbReference type="AlphaFoldDB" id="A0A9D7S8U9"/>
<comment type="subcellular location">
    <subcellularLocation>
        <location evidence="1">Cell inner membrane</location>
    </subcellularLocation>
</comment>
<evidence type="ECO:0000256" key="6">
    <source>
        <dbReference type="ARBA" id="ARBA00023315"/>
    </source>
</evidence>
<keyword evidence="7" id="KW-0812">Transmembrane</keyword>
<keyword evidence="5 7" id="KW-0472">Membrane</keyword>
<evidence type="ECO:0000256" key="2">
    <source>
        <dbReference type="ARBA" id="ARBA00022475"/>
    </source>
</evidence>
<organism evidence="8 9">
    <name type="scientific">Candidatus Defluviibacterium haderslevense</name>
    <dbReference type="NCBI Taxonomy" id="2981993"/>
    <lineage>
        <taxon>Bacteria</taxon>
        <taxon>Pseudomonadati</taxon>
        <taxon>Bacteroidota</taxon>
        <taxon>Saprospiria</taxon>
        <taxon>Saprospirales</taxon>
        <taxon>Saprospiraceae</taxon>
        <taxon>Candidatus Defluviibacterium</taxon>
    </lineage>
</organism>
<gene>
    <name evidence="8" type="ORF">IPO85_05020</name>
</gene>
<dbReference type="PANTHER" id="PTHR30606">
    <property type="entry name" value="LIPID A BIOSYNTHESIS LAUROYL ACYLTRANSFERASE"/>
    <property type="match status" value="1"/>
</dbReference>
<evidence type="ECO:0000256" key="7">
    <source>
        <dbReference type="SAM" id="Phobius"/>
    </source>
</evidence>
<protein>
    <submittedName>
        <fullName evidence="8">Lysophospholipid acyltransferase family protein</fullName>
    </submittedName>
</protein>
<accession>A0A9D7S8U9</accession>
<evidence type="ECO:0000313" key="9">
    <source>
        <dbReference type="Proteomes" id="UP000808349"/>
    </source>
</evidence>
<keyword evidence="3" id="KW-0997">Cell inner membrane</keyword>
<dbReference type="EMBL" id="JADKFW010000004">
    <property type="protein sequence ID" value="MBK9716869.1"/>
    <property type="molecule type" value="Genomic_DNA"/>
</dbReference>
<name>A0A9D7S8U9_9BACT</name>
<comment type="caution">
    <text evidence="8">The sequence shown here is derived from an EMBL/GenBank/DDBJ whole genome shotgun (WGS) entry which is preliminary data.</text>
</comment>